<name>A0AAD8EBL7_DIPPU</name>
<reference evidence="1" key="1">
    <citation type="journal article" date="2023" name="IScience">
        <title>Live-bearing cockroach genome reveals convergent evolutionary mechanisms linked to viviparity in insects and beyond.</title>
        <authorList>
            <person name="Fouks B."/>
            <person name="Harrison M.C."/>
            <person name="Mikhailova A.A."/>
            <person name="Marchal E."/>
            <person name="English S."/>
            <person name="Carruthers M."/>
            <person name="Jennings E.C."/>
            <person name="Chiamaka E.L."/>
            <person name="Frigard R.A."/>
            <person name="Pippel M."/>
            <person name="Attardo G.M."/>
            <person name="Benoit J.B."/>
            <person name="Bornberg-Bauer E."/>
            <person name="Tobe S.S."/>
        </authorList>
    </citation>
    <scope>NUCLEOTIDE SEQUENCE</scope>
    <source>
        <strain evidence="1">Stay&amp;Tobe</strain>
    </source>
</reference>
<organism evidence="1 2">
    <name type="scientific">Diploptera punctata</name>
    <name type="common">Pacific beetle cockroach</name>
    <dbReference type="NCBI Taxonomy" id="6984"/>
    <lineage>
        <taxon>Eukaryota</taxon>
        <taxon>Metazoa</taxon>
        <taxon>Ecdysozoa</taxon>
        <taxon>Arthropoda</taxon>
        <taxon>Hexapoda</taxon>
        <taxon>Insecta</taxon>
        <taxon>Pterygota</taxon>
        <taxon>Neoptera</taxon>
        <taxon>Polyneoptera</taxon>
        <taxon>Dictyoptera</taxon>
        <taxon>Blattodea</taxon>
        <taxon>Blaberoidea</taxon>
        <taxon>Blaberidae</taxon>
        <taxon>Diplopterinae</taxon>
        <taxon>Diploptera</taxon>
    </lineage>
</organism>
<comment type="caution">
    <text evidence="1">The sequence shown here is derived from an EMBL/GenBank/DDBJ whole genome shotgun (WGS) entry which is preliminary data.</text>
</comment>
<keyword evidence="2" id="KW-1185">Reference proteome</keyword>
<gene>
    <name evidence="1" type="ORF">L9F63_021860</name>
</gene>
<accession>A0AAD8EBL7</accession>
<feature type="non-terminal residue" evidence="1">
    <location>
        <position position="1"/>
    </location>
</feature>
<feature type="non-terminal residue" evidence="1">
    <location>
        <position position="136"/>
    </location>
</feature>
<dbReference type="AlphaFoldDB" id="A0AAD8EBL7"/>
<evidence type="ECO:0000313" key="2">
    <source>
        <dbReference type="Proteomes" id="UP001233999"/>
    </source>
</evidence>
<evidence type="ECO:0000313" key="1">
    <source>
        <dbReference type="EMBL" id="KAJ9583797.1"/>
    </source>
</evidence>
<sequence length="136" mass="16398">IKIYLSIFIFYTDILRSLIFEVGAFLLKQVKEHLRNVENEEVQKSAVAAHSWSEKHKIERKAKLIKQIEKPKELTREQETALQDDVTKYFLERNPYIKLKIATQQIHTNFDLIKRFVENLYEERRKKKITKKQHNT</sequence>
<protein>
    <submittedName>
        <fullName evidence="1">Uncharacterized protein</fullName>
    </submittedName>
</protein>
<dbReference type="EMBL" id="JASPKZ010007526">
    <property type="protein sequence ID" value="KAJ9583797.1"/>
    <property type="molecule type" value="Genomic_DNA"/>
</dbReference>
<proteinExistence type="predicted"/>
<dbReference type="Proteomes" id="UP001233999">
    <property type="component" value="Unassembled WGS sequence"/>
</dbReference>
<reference evidence="1" key="2">
    <citation type="submission" date="2023-05" db="EMBL/GenBank/DDBJ databases">
        <authorList>
            <person name="Fouks B."/>
        </authorList>
    </citation>
    <scope>NUCLEOTIDE SEQUENCE</scope>
    <source>
        <strain evidence="1">Stay&amp;Tobe</strain>
        <tissue evidence="1">Testes</tissue>
    </source>
</reference>